<name>A2CCD8_PROM3</name>
<gene>
    <name evidence="1" type="ordered locus">P9303_24151</name>
</gene>
<sequence>MLLVISVMQLNDWMNRLFGRLGKIQEASCGYRFGCPYCGDSQKSQAKARGHVAEKWGKRFFKCHNCGLSKPFEQFLKEMHAELYAEYVNQECPERRLEGAATPFNEKECAKFLALSIYPGVDAMIISLGLDHGDQCLLTCIEERRRDSEIVSNL</sequence>
<dbReference type="AlphaFoldDB" id="A2CCD8"/>
<dbReference type="HOGENOM" id="CLU_1702701_0_0_3"/>
<dbReference type="KEGG" id="pmf:P9303_24151"/>
<dbReference type="Proteomes" id="UP000002274">
    <property type="component" value="Chromosome"/>
</dbReference>
<organism evidence="1 2">
    <name type="scientific">Prochlorococcus marinus (strain MIT 9303)</name>
    <dbReference type="NCBI Taxonomy" id="59922"/>
    <lineage>
        <taxon>Bacteria</taxon>
        <taxon>Bacillati</taxon>
        <taxon>Cyanobacteriota</taxon>
        <taxon>Cyanophyceae</taxon>
        <taxon>Synechococcales</taxon>
        <taxon>Prochlorococcaceae</taxon>
        <taxon>Prochlorococcus</taxon>
    </lineage>
</organism>
<proteinExistence type="predicted"/>
<evidence type="ECO:0000313" key="1">
    <source>
        <dbReference type="EMBL" id="ABM79148.1"/>
    </source>
</evidence>
<accession>A2CCD8</accession>
<protein>
    <submittedName>
        <fullName evidence="1">Uncharacterized protein</fullName>
    </submittedName>
</protein>
<evidence type="ECO:0000313" key="2">
    <source>
        <dbReference type="Proteomes" id="UP000002274"/>
    </source>
</evidence>
<reference evidence="1 2" key="1">
    <citation type="journal article" date="2007" name="PLoS Genet.">
        <title>Patterns and implications of gene gain and loss in the evolution of Prochlorococcus.</title>
        <authorList>
            <person name="Kettler G.C."/>
            <person name="Martiny A.C."/>
            <person name="Huang K."/>
            <person name="Zucker J."/>
            <person name="Coleman M.L."/>
            <person name="Rodrigue S."/>
            <person name="Chen F."/>
            <person name="Lapidus A."/>
            <person name="Ferriera S."/>
            <person name="Johnson J."/>
            <person name="Steglich C."/>
            <person name="Church G.M."/>
            <person name="Richardson P."/>
            <person name="Chisholm S.W."/>
        </authorList>
    </citation>
    <scope>NUCLEOTIDE SEQUENCE [LARGE SCALE GENOMIC DNA]</scope>
    <source>
        <strain evidence="1 2">MIT 9303</strain>
    </source>
</reference>
<dbReference type="EMBL" id="CP000554">
    <property type="protein sequence ID" value="ABM79148.1"/>
    <property type="molecule type" value="Genomic_DNA"/>
</dbReference>